<reference evidence="16 17" key="1">
    <citation type="journal article" date="2012" name="Genet. Mol. Biol.">
        <title>Analysis of 16S rRNA and mxaF genes revealing insights into Methylobacterium niche-specific plant association.</title>
        <authorList>
            <person name="Dourado M.N."/>
            <person name="Andreote F.D."/>
            <person name="Dini-Andreote F."/>
            <person name="Conti R."/>
            <person name="Araujo J.M."/>
            <person name="Araujo W.L."/>
        </authorList>
    </citation>
    <scope>NUCLEOTIDE SEQUENCE [LARGE SCALE GENOMIC DNA]</scope>
    <source>
        <strain evidence="16 17">SR1.6/6</strain>
    </source>
</reference>
<sequence>MVTPSITKSCTLSLKVKGIERQALKQPGGASDDRNLTWQTLQPRESRWRALGQRPVIAWLTGLSGAGKSSIAMAVDRALTGAGRATMVLDGDNLRHGLNKDLNFTEDDRIENIRRTAEVARLMAEAGLVTIVSLISPFRVERDAARATAGDIPFLEIFVDTPLKLCEARDPKGLYVRARSGEIPNFTGVSAPYEAPLGPDLVLATAGRHVAASAQPLIDVLLRLSAQRNPSAKSVNAQVSSLSSSGI</sequence>
<dbReference type="UniPathway" id="UPA00140">
    <property type="reaction ID" value="UER00205"/>
</dbReference>
<dbReference type="CDD" id="cd02027">
    <property type="entry name" value="APSK"/>
    <property type="match status" value="1"/>
</dbReference>
<evidence type="ECO:0000256" key="5">
    <source>
        <dbReference type="ARBA" id="ARBA00012121"/>
    </source>
</evidence>
<evidence type="ECO:0000256" key="12">
    <source>
        <dbReference type="ARBA" id="ARBA00031464"/>
    </source>
</evidence>
<comment type="catalytic activity">
    <reaction evidence="1 13 14">
        <text>adenosine 5'-phosphosulfate + ATP = 3'-phosphoadenylyl sulfate + ADP + H(+)</text>
        <dbReference type="Rhea" id="RHEA:24152"/>
        <dbReference type="ChEBI" id="CHEBI:15378"/>
        <dbReference type="ChEBI" id="CHEBI:30616"/>
        <dbReference type="ChEBI" id="CHEBI:58243"/>
        <dbReference type="ChEBI" id="CHEBI:58339"/>
        <dbReference type="ChEBI" id="CHEBI:456216"/>
        <dbReference type="EC" id="2.7.1.25"/>
    </reaction>
</comment>
<feature type="active site" description="Phosphoserine intermediate" evidence="13">
    <location>
        <position position="136"/>
    </location>
</feature>
<evidence type="ECO:0000256" key="14">
    <source>
        <dbReference type="RuleBase" id="RU004347"/>
    </source>
</evidence>
<dbReference type="GO" id="GO:0000103">
    <property type="term" value="P:sulfate assimilation"/>
    <property type="evidence" value="ECO:0007669"/>
    <property type="project" value="UniProtKB-UniRule"/>
</dbReference>
<dbReference type="GO" id="GO:0070814">
    <property type="term" value="P:hydrogen sulfide biosynthetic process"/>
    <property type="evidence" value="ECO:0007669"/>
    <property type="project" value="UniProtKB-UniRule"/>
</dbReference>
<dbReference type="NCBIfam" id="TIGR00455">
    <property type="entry name" value="apsK"/>
    <property type="match status" value="1"/>
</dbReference>
<keyword evidence="13" id="KW-0597">Phosphoprotein</keyword>
<proteinExistence type="inferred from homology"/>
<protein>
    <recommendedName>
        <fullName evidence="5 13">Adenylyl-sulfate kinase</fullName>
        <ecNumber evidence="5 13">2.7.1.25</ecNumber>
    </recommendedName>
    <alternativeName>
        <fullName evidence="11 13">APS kinase</fullName>
    </alternativeName>
    <alternativeName>
        <fullName evidence="12 13">ATP adenosine-5'-phosphosulfate 3'-phosphotransferase</fullName>
    </alternativeName>
    <alternativeName>
        <fullName evidence="10 13">Adenosine-5'-phosphosulfate kinase</fullName>
    </alternativeName>
</protein>
<dbReference type="Gene3D" id="3.40.50.300">
    <property type="entry name" value="P-loop containing nucleotide triphosphate hydrolases"/>
    <property type="match status" value="1"/>
</dbReference>
<evidence type="ECO:0000313" key="16">
    <source>
        <dbReference type="EMBL" id="QGY00726.1"/>
    </source>
</evidence>
<comment type="similarity">
    <text evidence="4 13 14">Belongs to the APS kinase family.</text>
</comment>
<dbReference type="OrthoDB" id="9804504at2"/>
<dbReference type="InterPro" id="IPR059117">
    <property type="entry name" value="APS_kinase_dom"/>
</dbReference>
<dbReference type="EC" id="2.7.1.25" evidence="5 13"/>
<evidence type="ECO:0000256" key="7">
    <source>
        <dbReference type="ARBA" id="ARBA00022741"/>
    </source>
</evidence>
<dbReference type="PANTHER" id="PTHR11055">
    <property type="entry name" value="BIFUNCTIONAL 3'-PHOSPHOADENOSINE 5'-PHOSPHOSULFATE SYNTHASE"/>
    <property type="match status" value="1"/>
</dbReference>
<evidence type="ECO:0000313" key="17">
    <source>
        <dbReference type="Proteomes" id="UP000012488"/>
    </source>
</evidence>
<dbReference type="InterPro" id="IPR002891">
    <property type="entry name" value="APS"/>
</dbReference>
<keyword evidence="7 13" id="KW-0547">Nucleotide-binding</keyword>
<reference evidence="16 17" key="2">
    <citation type="journal article" date="2013" name="Genome Announc.">
        <title>Draft Genome Sequence of Methylobacterium mesophilicum Strain SR1.6/6, Isolated from Citrus sinensis.</title>
        <authorList>
            <person name="Marinho Almeida D."/>
            <person name="Dini-Andreote F."/>
            <person name="Camargo Neves A.A."/>
            <person name="Juca Ramos R.T."/>
            <person name="Andreote F.D."/>
            <person name="Carneiro A.R."/>
            <person name="Oliveira de Souza Lima A."/>
            <person name="Caracciolo Gomes de Sa P.H."/>
            <person name="Ribeiro Barbosa M.S."/>
            <person name="Araujo W.L."/>
            <person name="Silva A."/>
        </authorList>
    </citation>
    <scope>NUCLEOTIDE SEQUENCE [LARGE SCALE GENOMIC DNA]</scope>
    <source>
        <strain evidence="16 17">SR1.6/6</strain>
    </source>
</reference>
<evidence type="ECO:0000256" key="8">
    <source>
        <dbReference type="ARBA" id="ARBA00022777"/>
    </source>
</evidence>
<keyword evidence="8 13" id="KW-0418">Kinase</keyword>
<evidence type="ECO:0000256" key="9">
    <source>
        <dbReference type="ARBA" id="ARBA00022840"/>
    </source>
</evidence>
<gene>
    <name evidence="13 16" type="primary">cysC</name>
    <name evidence="16" type="ORF">MMSR116_01475</name>
</gene>
<evidence type="ECO:0000259" key="15">
    <source>
        <dbReference type="Pfam" id="PF01583"/>
    </source>
</evidence>
<evidence type="ECO:0000256" key="3">
    <source>
        <dbReference type="ARBA" id="ARBA00004806"/>
    </source>
</evidence>
<comment type="function">
    <text evidence="2 13 14">Catalyzes the synthesis of activated sulfate.</text>
</comment>
<keyword evidence="6 13" id="KW-0808">Transferase</keyword>
<dbReference type="EMBL" id="CP043538">
    <property type="protein sequence ID" value="QGY00726.1"/>
    <property type="molecule type" value="Genomic_DNA"/>
</dbReference>
<dbReference type="InterPro" id="IPR027417">
    <property type="entry name" value="P-loop_NTPase"/>
</dbReference>
<dbReference type="SUPFAM" id="SSF52540">
    <property type="entry name" value="P-loop containing nucleoside triphosphate hydrolases"/>
    <property type="match status" value="1"/>
</dbReference>
<dbReference type="KEGG" id="mmes:MMSR116_01475"/>
<evidence type="ECO:0000256" key="11">
    <source>
        <dbReference type="ARBA" id="ARBA00031393"/>
    </source>
</evidence>
<dbReference type="NCBIfam" id="NF003013">
    <property type="entry name" value="PRK03846.1"/>
    <property type="match status" value="1"/>
</dbReference>
<evidence type="ECO:0000256" key="2">
    <source>
        <dbReference type="ARBA" id="ARBA00002632"/>
    </source>
</evidence>
<evidence type="ECO:0000256" key="13">
    <source>
        <dbReference type="HAMAP-Rule" id="MF_00065"/>
    </source>
</evidence>
<dbReference type="HAMAP" id="MF_00065">
    <property type="entry name" value="Adenylyl_sulf_kinase"/>
    <property type="match status" value="1"/>
</dbReference>
<dbReference type="Proteomes" id="UP000012488">
    <property type="component" value="Chromosome"/>
</dbReference>
<evidence type="ECO:0000256" key="10">
    <source>
        <dbReference type="ARBA" id="ARBA00029724"/>
    </source>
</evidence>
<evidence type="ECO:0000256" key="6">
    <source>
        <dbReference type="ARBA" id="ARBA00022679"/>
    </source>
</evidence>
<feature type="binding site" evidence="13">
    <location>
        <begin position="62"/>
        <end position="69"/>
    </location>
    <ligand>
        <name>ATP</name>
        <dbReference type="ChEBI" id="CHEBI:30616"/>
    </ligand>
</feature>
<dbReference type="RefSeq" id="WP_158168489.1">
    <property type="nucleotide sequence ID" value="NZ_CP043538.1"/>
</dbReference>
<accession>A0A6B9FEX2</accession>
<name>A0A6B9FEX2_9HYPH</name>
<comment type="pathway">
    <text evidence="3 13 14">Sulfur metabolism; hydrogen sulfide biosynthesis; sulfite from sulfate: step 2/3.</text>
</comment>
<evidence type="ECO:0000256" key="1">
    <source>
        <dbReference type="ARBA" id="ARBA00001823"/>
    </source>
</evidence>
<feature type="domain" description="APS kinase" evidence="15">
    <location>
        <begin position="55"/>
        <end position="203"/>
    </location>
</feature>
<dbReference type="Pfam" id="PF01583">
    <property type="entry name" value="APS_kinase"/>
    <property type="match status" value="1"/>
</dbReference>
<dbReference type="PANTHER" id="PTHR11055:SF1">
    <property type="entry name" value="PAPS SYNTHETASE, ISOFORM D"/>
    <property type="match status" value="1"/>
</dbReference>
<keyword evidence="9 13" id="KW-0067">ATP-binding</keyword>
<organism evidence="16 17">
    <name type="scientific">Methylobacterium mesophilicum SR1.6/6</name>
    <dbReference type="NCBI Taxonomy" id="908290"/>
    <lineage>
        <taxon>Bacteria</taxon>
        <taxon>Pseudomonadati</taxon>
        <taxon>Pseudomonadota</taxon>
        <taxon>Alphaproteobacteria</taxon>
        <taxon>Hyphomicrobiales</taxon>
        <taxon>Methylobacteriaceae</taxon>
        <taxon>Methylobacterium</taxon>
    </lineage>
</organism>
<dbReference type="GO" id="GO:0004020">
    <property type="term" value="F:adenylylsulfate kinase activity"/>
    <property type="evidence" value="ECO:0007669"/>
    <property type="project" value="UniProtKB-UniRule"/>
</dbReference>
<evidence type="ECO:0000256" key="4">
    <source>
        <dbReference type="ARBA" id="ARBA00007008"/>
    </source>
</evidence>
<dbReference type="AlphaFoldDB" id="A0A6B9FEX2"/>
<dbReference type="GO" id="GO:0005524">
    <property type="term" value="F:ATP binding"/>
    <property type="evidence" value="ECO:0007669"/>
    <property type="project" value="UniProtKB-UniRule"/>
</dbReference>